<evidence type="ECO:0000313" key="2">
    <source>
        <dbReference type="EMBL" id="AUE22814.1"/>
    </source>
</evidence>
<feature type="coiled-coil region" evidence="1">
    <location>
        <begin position="161"/>
        <end position="239"/>
    </location>
</feature>
<organism evidence="2 3">
    <name type="scientific">Aeromonas phage Ah1</name>
    <dbReference type="NCBI Taxonomy" id="2053701"/>
    <lineage>
        <taxon>Viruses</taxon>
        <taxon>Duplodnaviria</taxon>
        <taxon>Heunggongvirae</taxon>
        <taxon>Uroviricota</taxon>
        <taxon>Caudoviricetes</taxon>
        <taxon>Pantevenvirales</taxon>
        <taxon>Straboviridae</taxon>
        <taxon>Cinqassovirus</taxon>
        <taxon>Cinqassovirus ah1</taxon>
    </lineage>
</organism>
<gene>
    <name evidence="2" type="ORF">Ah1_00296</name>
</gene>
<accession>A0A2H4YFN7</accession>
<name>A0A2H4YFN7_9CAUD</name>
<keyword evidence="1" id="KW-0175">Coiled coil</keyword>
<dbReference type="Proteomes" id="UP000240934">
    <property type="component" value="Segment"/>
</dbReference>
<dbReference type="EMBL" id="MG250483">
    <property type="protein sequence ID" value="AUE22814.1"/>
    <property type="molecule type" value="Genomic_DNA"/>
</dbReference>
<sequence>MITLYRIKSMHPKLLDKFTDTKRHFELVKWTQENKEFEFRLLDEKDGVYMTVASADGKKRETAQRGWISVKAAKQFTTSRQASFVLGVGKTYKFKDEASKNAYKIKCSENTDFVNIVGDEVFEVVNHNSLSAVVEVLIGDKKVKYSPKYPIIMPSEVHFFKEVVRIDIEKAQRAIELYQRDFGAQVFDATMRRILAHYDSFDAERKKLQAELNATEQRIQQEELNMNKINEQLELSKRNMQIYSNGIATIKNKLKKLGD</sequence>
<evidence type="ECO:0000313" key="3">
    <source>
        <dbReference type="Proteomes" id="UP000240934"/>
    </source>
</evidence>
<evidence type="ECO:0000256" key="1">
    <source>
        <dbReference type="SAM" id="Coils"/>
    </source>
</evidence>
<keyword evidence="3" id="KW-1185">Reference proteome</keyword>
<proteinExistence type="predicted"/>
<reference evidence="2 3" key="1">
    <citation type="submission" date="2017-10" db="EMBL/GenBank/DDBJ databases">
        <title>Antibacterial composition for extension of chilled fish shelf life and decreasing of risk of food-borne infections, bacteriophage strains for its preparation.</title>
        <authorList>
            <person name="Zulkarneev E.R."/>
            <person name="Aleshkin A.V."/>
            <person name="Rubalsky O.V."/>
            <person name="Kiseleva I.A."/>
            <person name="Rubalskii E.O."/>
            <person name="Lebedev S.N."/>
        </authorList>
    </citation>
    <scope>NUCLEOTIDE SEQUENCE [LARGE SCALE GENOMIC DNA]</scope>
</reference>
<protein>
    <submittedName>
        <fullName evidence="2">Uncharacterized protein</fullName>
    </submittedName>
</protein>